<dbReference type="GO" id="GO:0098046">
    <property type="term" value="C:type V protein secretion system complex"/>
    <property type="evidence" value="ECO:0007669"/>
    <property type="project" value="TreeGrafter"/>
</dbReference>
<dbReference type="Pfam" id="PF03865">
    <property type="entry name" value="ShlB"/>
    <property type="match status" value="1"/>
</dbReference>
<keyword evidence="9" id="KW-0732">Signal</keyword>
<evidence type="ECO:0000256" key="6">
    <source>
        <dbReference type="ARBA" id="ARBA00022927"/>
    </source>
</evidence>
<keyword evidence="3" id="KW-0813">Transport</keyword>
<dbReference type="GO" id="GO:0009279">
    <property type="term" value="C:cell outer membrane"/>
    <property type="evidence" value="ECO:0007669"/>
    <property type="project" value="UniProtKB-SubCell"/>
</dbReference>
<dbReference type="PANTHER" id="PTHR34597">
    <property type="entry name" value="SLR1661 PROTEIN"/>
    <property type="match status" value="1"/>
</dbReference>
<keyword evidence="5" id="KW-0812">Transmembrane</keyword>
<dbReference type="InterPro" id="IPR034746">
    <property type="entry name" value="POTRA"/>
</dbReference>
<evidence type="ECO:0000256" key="9">
    <source>
        <dbReference type="SAM" id="SignalP"/>
    </source>
</evidence>
<organism evidence="11 12">
    <name type="scientific">Herbaspirillum rubrisubalbicans</name>
    <dbReference type="NCBI Taxonomy" id="80842"/>
    <lineage>
        <taxon>Bacteria</taxon>
        <taxon>Pseudomonadati</taxon>
        <taxon>Pseudomonadota</taxon>
        <taxon>Betaproteobacteria</taxon>
        <taxon>Burkholderiales</taxon>
        <taxon>Oxalobacteraceae</taxon>
        <taxon>Herbaspirillum</taxon>
    </lineage>
</organism>
<dbReference type="InterPro" id="IPR013686">
    <property type="entry name" value="Polypept-transport_assoc_ShlB"/>
</dbReference>
<evidence type="ECO:0000313" key="11">
    <source>
        <dbReference type="EMBL" id="AYR23379.1"/>
    </source>
</evidence>
<evidence type="ECO:0000256" key="4">
    <source>
        <dbReference type="ARBA" id="ARBA00022452"/>
    </source>
</evidence>
<dbReference type="GO" id="GO:0046819">
    <property type="term" value="P:protein secretion by the type V secretion system"/>
    <property type="evidence" value="ECO:0007669"/>
    <property type="project" value="TreeGrafter"/>
</dbReference>
<keyword evidence="7" id="KW-0472">Membrane</keyword>
<comment type="subcellular location">
    <subcellularLocation>
        <location evidence="1">Cell outer membrane</location>
    </subcellularLocation>
</comment>
<dbReference type="InterPro" id="IPR005565">
    <property type="entry name" value="Hemolysn_activator_HlyB_C"/>
</dbReference>
<keyword evidence="8" id="KW-0998">Cell outer membrane</keyword>
<evidence type="ECO:0000256" key="3">
    <source>
        <dbReference type="ARBA" id="ARBA00022448"/>
    </source>
</evidence>
<evidence type="ECO:0000256" key="8">
    <source>
        <dbReference type="ARBA" id="ARBA00023237"/>
    </source>
</evidence>
<dbReference type="PANTHER" id="PTHR34597:SF1">
    <property type="entry name" value="HEME_HEMOPEXIN TRANSPORTER PROTEIN HUXB"/>
    <property type="match status" value="1"/>
</dbReference>
<evidence type="ECO:0000313" key="12">
    <source>
        <dbReference type="Proteomes" id="UP000269199"/>
    </source>
</evidence>
<feature type="chain" id="PRO_5042072495" evidence="9">
    <location>
        <begin position="38"/>
        <end position="597"/>
    </location>
</feature>
<feature type="signal peptide" evidence="9">
    <location>
        <begin position="1"/>
        <end position="37"/>
    </location>
</feature>
<comment type="similarity">
    <text evidence="2">Belongs to the TPS (TC 1.B.20) family.</text>
</comment>
<dbReference type="EMBL" id="CP024996">
    <property type="protein sequence ID" value="AYR23379.1"/>
    <property type="molecule type" value="Genomic_DNA"/>
</dbReference>
<evidence type="ECO:0000256" key="5">
    <source>
        <dbReference type="ARBA" id="ARBA00022692"/>
    </source>
</evidence>
<keyword evidence="6" id="KW-0653">Protein transport</keyword>
<evidence type="ECO:0000256" key="1">
    <source>
        <dbReference type="ARBA" id="ARBA00004442"/>
    </source>
</evidence>
<evidence type="ECO:0000256" key="7">
    <source>
        <dbReference type="ARBA" id="ARBA00023136"/>
    </source>
</evidence>
<dbReference type="Gene3D" id="3.10.20.310">
    <property type="entry name" value="membrane protein fhac"/>
    <property type="match status" value="1"/>
</dbReference>
<name>A0AAD0UAH9_9BURK</name>
<gene>
    <name evidence="11" type="ORF">RC54_05865</name>
</gene>
<dbReference type="Proteomes" id="UP000269199">
    <property type="component" value="Chromosome"/>
</dbReference>
<evidence type="ECO:0000256" key="2">
    <source>
        <dbReference type="ARBA" id="ARBA00009055"/>
    </source>
</evidence>
<dbReference type="InterPro" id="IPR051544">
    <property type="entry name" value="TPS_OM_transporter"/>
</dbReference>
<dbReference type="Pfam" id="PF08479">
    <property type="entry name" value="POTRA_2"/>
    <property type="match status" value="1"/>
</dbReference>
<protein>
    <submittedName>
        <fullName evidence="11">ShlB/FhaC/HecB family hemolysin secretion/activation protein</fullName>
    </submittedName>
</protein>
<dbReference type="GO" id="GO:0008320">
    <property type="term" value="F:protein transmembrane transporter activity"/>
    <property type="evidence" value="ECO:0007669"/>
    <property type="project" value="TreeGrafter"/>
</dbReference>
<sequence length="597" mass="64007">MRLNRNSMHINSKKLSKPNRLTLALMMSALLAPCAMAQTVAPSMGGASVDELQRGVNPRQVGGISSGPVVTVPAISDQENFDKADTTILPIAGFRVVGQTVFGEKQLLEVAQAKAGEYRFSQLQAMALAITGLYRDHGYLVAQAVIPAQEVKDGIVQIRIIEGKLEPAVTVVTENKDAEEAIQKIYHAVVCPKSVTAAPGDQCLGSIATDTLIDRIVLLARENTAMKVFGSLSAGSESGYTRLTLNAQPERRVMGEVSVDNSGGASTGRWHAQGHIVANSLLKQGDTLDLLAGLSNKPSSFKFFQADYSTPVGAEGWRLGANVAQTQYSLGDAFSSLQQSGVSRSLAFYARYPLLLKANARTDLTLSVKGGQLRDDNLAFSNPRTYWESIADVSGRLEDSWLGRPAINLWGARWEYGSVRINDAVPQLIDSNGLHTAGAFNRLTLRGSREQGLGGQWSLFGALSGMAGDKNLDPYFKFSLGGPYGVRAYASGEASGDEGALGTVELRYAFTPLNVFSRTLSTRVAVFYDRGWVKNSRYPLNNLVSNTEVRAGTGVQLEISDNNQLGLRVFWATQAGTGASRSDGANSRVGILANAAF</sequence>
<dbReference type="Gene3D" id="2.40.160.50">
    <property type="entry name" value="membrane protein fhac: a member of the omp85/tpsb transporter family"/>
    <property type="match status" value="1"/>
</dbReference>
<dbReference type="PROSITE" id="PS51779">
    <property type="entry name" value="POTRA"/>
    <property type="match status" value="1"/>
</dbReference>
<accession>A0AAD0UAH9</accession>
<reference evidence="11 12" key="1">
    <citation type="submission" date="2017-11" db="EMBL/GenBank/DDBJ databases">
        <title>Complete genome sequence of Herbaspirillum rubrisubalbicans DSM 11543.</title>
        <authorList>
            <person name="Chen M."/>
            <person name="An Q."/>
        </authorList>
    </citation>
    <scope>NUCLEOTIDE SEQUENCE [LARGE SCALE GENOMIC DNA]</scope>
    <source>
        <strain evidence="11 12">DSM 11543</strain>
    </source>
</reference>
<evidence type="ECO:0000259" key="10">
    <source>
        <dbReference type="PROSITE" id="PS51779"/>
    </source>
</evidence>
<proteinExistence type="inferred from homology"/>
<keyword evidence="4" id="KW-1134">Transmembrane beta strand</keyword>
<dbReference type="AlphaFoldDB" id="A0AAD0UAH9"/>
<feature type="domain" description="POTRA" evidence="10">
    <location>
        <begin position="89"/>
        <end position="163"/>
    </location>
</feature>